<keyword evidence="2" id="KW-0229">DNA integration</keyword>
<dbReference type="PANTHER" id="PTHR30629">
    <property type="entry name" value="PROPHAGE INTEGRASE"/>
    <property type="match status" value="1"/>
</dbReference>
<dbReference type="GO" id="GO:0003677">
    <property type="term" value="F:DNA binding"/>
    <property type="evidence" value="ECO:0007669"/>
    <property type="project" value="InterPro"/>
</dbReference>
<dbReference type="OrthoDB" id="7298605at2"/>
<keyword evidence="3" id="KW-0233">DNA recombination</keyword>
<dbReference type="InterPro" id="IPR025166">
    <property type="entry name" value="Integrase_DNA_bind_dom"/>
</dbReference>
<evidence type="ECO:0000259" key="4">
    <source>
        <dbReference type="PROSITE" id="PS51898"/>
    </source>
</evidence>
<dbReference type="InterPro" id="IPR038488">
    <property type="entry name" value="Integrase_DNA-bd_sf"/>
</dbReference>
<organism evidence="5 6">
    <name type="scientific">Rhodovarius crocodyli</name>
    <dbReference type="NCBI Taxonomy" id="1979269"/>
    <lineage>
        <taxon>Bacteria</taxon>
        <taxon>Pseudomonadati</taxon>
        <taxon>Pseudomonadota</taxon>
        <taxon>Alphaproteobacteria</taxon>
        <taxon>Acetobacterales</taxon>
        <taxon>Roseomonadaceae</taxon>
        <taxon>Rhodovarius</taxon>
    </lineage>
</organism>
<evidence type="ECO:0000313" key="6">
    <source>
        <dbReference type="Proteomes" id="UP000282957"/>
    </source>
</evidence>
<dbReference type="Gene3D" id="3.30.160.390">
    <property type="entry name" value="Integrase, DNA-binding domain"/>
    <property type="match status" value="1"/>
</dbReference>
<dbReference type="GO" id="GO:0006310">
    <property type="term" value="P:DNA recombination"/>
    <property type="evidence" value="ECO:0007669"/>
    <property type="project" value="UniProtKB-KW"/>
</dbReference>
<dbReference type="SUPFAM" id="SSF56349">
    <property type="entry name" value="DNA breaking-rejoining enzymes"/>
    <property type="match status" value="1"/>
</dbReference>
<dbReference type="Pfam" id="PF13356">
    <property type="entry name" value="Arm-DNA-bind_3"/>
    <property type="match status" value="1"/>
</dbReference>
<reference evidence="5 6" key="1">
    <citation type="submission" date="2019-01" db="EMBL/GenBank/DDBJ databases">
        <authorList>
            <person name="Chen W.-M."/>
        </authorList>
    </citation>
    <scope>NUCLEOTIDE SEQUENCE [LARGE SCALE GENOMIC DNA]</scope>
    <source>
        <strain evidence="5 6">CCP-6</strain>
    </source>
</reference>
<dbReference type="InterPro" id="IPR050808">
    <property type="entry name" value="Phage_Integrase"/>
</dbReference>
<feature type="domain" description="Tyr recombinase" evidence="4">
    <location>
        <begin position="217"/>
        <end position="402"/>
    </location>
</feature>
<dbReference type="InterPro" id="IPR013762">
    <property type="entry name" value="Integrase-like_cat_sf"/>
</dbReference>
<evidence type="ECO:0000313" key="5">
    <source>
        <dbReference type="EMBL" id="RVT99063.1"/>
    </source>
</evidence>
<evidence type="ECO:0000256" key="3">
    <source>
        <dbReference type="ARBA" id="ARBA00023172"/>
    </source>
</evidence>
<keyword evidence="6" id="KW-1185">Reference proteome</keyword>
<dbReference type="Proteomes" id="UP000282957">
    <property type="component" value="Unassembled WGS sequence"/>
</dbReference>
<dbReference type="Pfam" id="PF00589">
    <property type="entry name" value="Phage_integrase"/>
    <property type="match status" value="1"/>
</dbReference>
<dbReference type="Gene3D" id="1.10.443.10">
    <property type="entry name" value="Intergrase catalytic core"/>
    <property type="match status" value="1"/>
</dbReference>
<proteinExistence type="inferred from homology"/>
<comment type="similarity">
    <text evidence="1">Belongs to the 'phage' integrase family.</text>
</comment>
<name>A0A437MN47_9PROT</name>
<dbReference type="AlphaFoldDB" id="A0A437MN47"/>
<comment type="caution">
    <text evidence="5">The sequence shown here is derived from an EMBL/GenBank/DDBJ whole genome shotgun (WGS) entry which is preliminary data.</text>
</comment>
<protein>
    <submittedName>
        <fullName evidence="5">DUF4102 domain-containing protein</fullName>
    </submittedName>
</protein>
<dbReference type="RefSeq" id="WP_127785708.1">
    <property type="nucleotide sequence ID" value="NZ_SACL01000001.1"/>
</dbReference>
<dbReference type="InterPro" id="IPR011010">
    <property type="entry name" value="DNA_brk_join_enz"/>
</dbReference>
<gene>
    <name evidence="5" type="ORF">EOD42_02860</name>
</gene>
<dbReference type="PANTHER" id="PTHR30629:SF2">
    <property type="entry name" value="PROPHAGE INTEGRASE INTS-RELATED"/>
    <property type="match status" value="1"/>
</dbReference>
<evidence type="ECO:0000256" key="2">
    <source>
        <dbReference type="ARBA" id="ARBA00022908"/>
    </source>
</evidence>
<dbReference type="InterPro" id="IPR002104">
    <property type="entry name" value="Integrase_catalytic"/>
</dbReference>
<evidence type="ECO:0000256" key="1">
    <source>
        <dbReference type="ARBA" id="ARBA00008857"/>
    </source>
</evidence>
<dbReference type="PROSITE" id="PS51898">
    <property type="entry name" value="TYR_RECOMBINASE"/>
    <property type="match status" value="1"/>
</dbReference>
<dbReference type="EMBL" id="SACL01000001">
    <property type="protein sequence ID" value="RVT99063.1"/>
    <property type="molecule type" value="Genomic_DNA"/>
</dbReference>
<accession>A0A437MN47</accession>
<sequence length="458" mass="51618">MRISKRALEDLDRLPKPEKREIYWDDKVPGFGVRRSIGGRITYVVKLNIRGGQQNKWVTLGDWPSLVPDVARDLAMEHRAAGRQGRDFEAENEARAAKARQEAAGGMPLVDLLDSWRTRTEAEMQARVTQGQAGAHERELLRLERKVLRPDMQGKSVQSYDGARFQALINQQASPNLARNLRTLFVRFIEFAQTELVLKGIRVDWPAKLTVRGAPKSRSYYHSLEQTAAAWIAAGHLGRRGALLRFIILTLARRGEAAALRDQDLLLDAAQLGPHWRQVTITNKSRREHLVPLSGPALALLRWLPRRSTRTTPETDYIFSGRAGRKVSGWTDLISSMRELAGLPEGGLHDFRRTGVSVLADHGVDAVVVDKLLNHKASATLPGVMAVYQRSEMWVQRRAALDLWADLLFAEIEKQLGKPVSRENWGFDEPFAEVRIVRKAGQSKGSPRRRRLRGLEPS</sequence>
<dbReference type="GO" id="GO:0015074">
    <property type="term" value="P:DNA integration"/>
    <property type="evidence" value="ECO:0007669"/>
    <property type="project" value="UniProtKB-KW"/>
</dbReference>